<evidence type="ECO:0000256" key="1">
    <source>
        <dbReference type="ARBA" id="ARBA00022754"/>
    </source>
</evidence>
<reference evidence="5" key="1">
    <citation type="submission" date="2023-07" db="EMBL/GenBank/DDBJ databases">
        <title>Chromosome-level Genome Assembly of Striped Snakehead (Channa striata).</title>
        <authorList>
            <person name="Liu H."/>
        </authorList>
    </citation>
    <scope>NUCLEOTIDE SEQUENCE</scope>
    <source>
        <strain evidence="5">Gz</strain>
        <tissue evidence="5">Muscle</tissue>
    </source>
</reference>
<dbReference type="Pfam" id="PF00038">
    <property type="entry name" value="Filament"/>
    <property type="match status" value="1"/>
</dbReference>
<keyword evidence="2 3" id="KW-0175">Coiled coil</keyword>
<dbReference type="GO" id="GO:0005200">
    <property type="term" value="F:structural constituent of cytoskeleton"/>
    <property type="evidence" value="ECO:0007669"/>
    <property type="project" value="TreeGrafter"/>
</dbReference>
<comment type="caution">
    <text evidence="5">The sequence shown here is derived from an EMBL/GenBank/DDBJ whole genome shotgun (WGS) entry which is preliminary data.</text>
</comment>
<name>A0AA88N5L1_CHASR</name>
<evidence type="ECO:0000313" key="5">
    <source>
        <dbReference type="EMBL" id="KAK2848919.1"/>
    </source>
</evidence>
<organism evidence="5 6">
    <name type="scientific">Channa striata</name>
    <name type="common">Snakehead murrel</name>
    <name type="synonym">Ophicephalus striatus</name>
    <dbReference type="NCBI Taxonomy" id="64152"/>
    <lineage>
        <taxon>Eukaryota</taxon>
        <taxon>Metazoa</taxon>
        <taxon>Chordata</taxon>
        <taxon>Craniata</taxon>
        <taxon>Vertebrata</taxon>
        <taxon>Euteleostomi</taxon>
        <taxon>Actinopterygii</taxon>
        <taxon>Neopterygii</taxon>
        <taxon>Teleostei</taxon>
        <taxon>Neoteleostei</taxon>
        <taxon>Acanthomorphata</taxon>
        <taxon>Anabantaria</taxon>
        <taxon>Anabantiformes</taxon>
        <taxon>Channoidei</taxon>
        <taxon>Channidae</taxon>
        <taxon>Channa</taxon>
    </lineage>
</organism>
<dbReference type="AlphaFoldDB" id="A0AA88N5L1"/>
<evidence type="ECO:0000256" key="3">
    <source>
        <dbReference type="SAM" id="Coils"/>
    </source>
</evidence>
<proteinExistence type="predicted"/>
<feature type="domain" description="IF rod" evidence="4">
    <location>
        <begin position="67"/>
        <end position="254"/>
    </location>
</feature>
<dbReference type="EMBL" id="JAUPFM010000006">
    <property type="protein sequence ID" value="KAK2848919.1"/>
    <property type="molecule type" value="Genomic_DNA"/>
</dbReference>
<dbReference type="GO" id="GO:0005737">
    <property type="term" value="C:cytoplasm"/>
    <property type="evidence" value="ECO:0007669"/>
    <property type="project" value="TreeGrafter"/>
</dbReference>
<sequence length="321" mass="35736">MAMLRVSSYRKLFEGENWSPNGGLSMQCAGQHRASVRDVAVYKWGGDTLDFAVARSLNKEGMNQFVQDRTTIAALNDRLVRLIELAQCLEMENDTLEYQIVELEEKLNHQQSSTSIATTTTVSEPACNLDAVVERLRREKGEIVHDTLELHKELGRLKDKYEKAAQQRIFLQQERQHVAEEVDAVTAECLALREQVSIYEEQLANMEAQDKTAVGRLREPAERTTRAMAAIKFGSPDITAALDVKEYYYQLAESLQYKCGAAASALLPSGAGMKLEARGAAGSTVKDLPKIKNISEIKMLVFRHKSGPNVPNYLGATKGAR</sequence>
<dbReference type="GO" id="GO:0005882">
    <property type="term" value="C:intermediate filament"/>
    <property type="evidence" value="ECO:0007669"/>
    <property type="project" value="UniProtKB-KW"/>
</dbReference>
<dbReference type="GO" id="GO:0045109">
    <property type="term" value="P:intermediate filament organization"/>
    <property type="evidence" value="ECO:0007669"/>
    <property type="project" value="TreeGrafter"/>
</dbReference>
<evidence type="ECO:0000256" key="2">
    <source>
        <dbReference type="ARBA" id="ARBA00023054"/>
    </source>
</evidence>
<keyword evidence="1" id="KW-0403">Intermediate filament</keyword>
<evidence type="ECO:0000259" key="4">
    <source>
        <dbReference type="Pfam" id="PF00038"/>
    </source>
</evidence>
<gene>
    <name evidence="5" type="ORF">Q5P01_008753</name>
</gene>
<dbReference type="InterPro" id="IPR039008">
    <property type="entry name" value="IF_rod_dom"/>
</dbReference>
<feature type="coiled-coil region" evidence="3">
    <location>
        <begin position="72"/>
        <end position="113"/>
    </location>
</feature>
<dbReference type="PANTHER" id="PTHR45652">
    <property type="entry name" value="GLIAL FIBRILLARY ACIDIC PROTEIN"/>
    <property type="match status" value="1"/>
</dbReference>
<keyword evidence="6" id="KW-1185">Reference proteome</keyword>
<accession>A0AA88N5L1</accession>
<protein>
    <recommendedName>
        <fullName evidence="4">IF rod domain-containing protein</fullName>
    </recommendedName>
</protein>
<dbReference type="InterPro" id="IPR050405">
    <property type="entry name" value="Intermediate_filament"/>
</dbReference>
<feature type="coiled-coil region" evidence="3">
    <location>
        <begin position="154"/>
        <end position="209"/>
    </location>
</feature>
<dbReference type="Proteomes" id="UP001187415">
    <property type="component" value="Unassembled WGS sequence"/>
</dbReference>
<dbReference type="PANTHER" id="PTHR45652:SF7">
    <property type="entry name" value="VIMENTIN-LIKE"/>
    <property type="match status" value="1"/>
</dbReference>
<evidence type="ECO:0000313" key="6">
    <source>
        <dbReference type="Proteomes" id="UP001187415"/>
    </source>
</evidence>